<evidence type="ECO:0000256" key="8">
    <source>
        <dbReference type="ARBA" id="ARBA00049902"/>
    </source>
</evidence>
<dbReference type="EC" id="2.4.99.28" evidence="7"/>
<evidence type="ECO:0000256" key="3">
    <source>
        <dbReference type="ARBA" id="ARBA00022670"/>
    </source>
</evidence>
<dbReference type="SUPFAM" id="SSF53955">
    <property type="entry name" value="Lysozyme-like"/>
    <property type="match status" value="1"/>
</dbReference>
<dbReference type="InterPro" id="IPR050396">
    <property type="entry name" value="Glycosyltr_51/Transpeptidase"/>
</dbReference>
<evidence type="ECO:0000259" key="11">
    <source>
        <dbReference type="Pfam" id="PF00912"/>
    </source>
</evidence>
<dbReference type="EMBL" id="CP071060">
    <property type="protein sequence ID" value="QSI76783.1"/>
    <property type="molecule type" value="Genomic_DNA"/>
</dbReference>
<keyword evidence="10" id="KW-0732">Signal</keyword>
<evidence type="ECO:0000256" key="10">
    <source>
        <dbReference type="SAM" id="SignalP"/>
    </source>
</evidence>
<evidence type="ECO:0000256" key="7">
    <source>
        <dbReference type="ARBA" id="ARBA00044770"/>
    </source>
</evidence>
<reference evidence="12 13" key="1">
    <citation type="submission" date="2021-02" db="EMBL/GenBank/DDBJ databases">
        <title>Niveibacterium changnyeongensis HC41.</title>
        <authorList>
            <person name="Kang M."/>
        </authorList>
    </citation>
    <scope>NUCLEOTIDE SEQUENCE [LARGE SCALE GENOMIC DNA]</scope>
    <source>
        <strain evidence="12 13">HC41</strain>
    </source>
</reference>
<gene>
    <name evidence="12" type="ORF">JY500_20390</name>
</gene>
<dbReference type="InterPro" id="IPR023346">
    <property type="entry name" value="Lysozyme-like_dom_sf"/>
</dbReference>
<feature type="chain" id="PRO_5047152383" description="peptidoglycan glycosyltransferase" evidence="10">
    <location>
        <begin position="22"/>
        <end position="690"/>
    </location>
</feature>
<keyword evidence="5" id="KW-0808">Transferase</keyword>
<feature type="signal peptide" evidence="10">
    <location>
        <begin position="1"/>
        <end position="21"/>
    </location>
</feature>
<keyword evidence="2" id="KW-0121">Carboxypeptidase</keyword>
<dbReference type="Proteomes" id="UP000663570">
    <property type="component" value="Chromosome"/>
</dbReference>
<sequence>MLQALRRVVLAAALASGSAAAQLPSFEQVRAAYHPSDALLLDRNGEPLADIRFDLTRRRFDWVPLAQFSPALREALIAAEDHRFYEHEGVDWRAFVGSLWHNLLHDNKRGGSTLTMQLAGLLDPAIAIPAAPGARRSVGQKWDQGLAAQELEAHWSKAQILEAYLNLAPFRGDLEGVHAASAVLFGKSPAALDRPEALLITALLPSPNGRAERTARRACARAKKMGVGNLCPRLYELAPRLDTPRNRPRFTLAPHLARRVLHAGGERVTTTLDAAAQQAASSGLRDALQGAAQRVSSAAVLVLDVNDASVRAWVGGLDPLSPDAVTTVRSVQSALWLPFSAANLIERRLVTGASLLPNSSEGESPWRSMRVALQQPESGSQAAMLAMAEPPAERLRQAGLELPKDSAASPELTLLQAAQAFRPFVAGGNWQAARWQADSTAAAARRLWRNDTAYIIADWLADPTQKGAASELQRPDGGWQAVWRMSDPTRDIAIAMHAGERYLIAVQVAGSGSGAEQPARLAARAIAAIQHHLGNPPSRAPRTPSGVVLGVVAFDPPVEPARREWFLRGTEVSLSVAPGRDSTLAHKIVTPEGTSTGALLRSGEALVLESAPATPDARWWADDELIGEGATILWAPPAGHYRLELRSPEGVVWDRREFTLSYPDDDTTREHAPGGGASQSEPRAPVRAPR</sequence>
<evidence type="ECO:0000256" key="9">
    <source>
        <dbReference type="SAM" id="MobiDB-lite"/>
    </source>
</evidence>
<evidence type="ECO:0000256" key="2">
    <source>
        <dbReference type="ARBA" id="ARBA00022645"/>
    </source>
</evidence>
<comment type="pathway">
    <text evidence="1">Cell wall biogenesis; peptidoglycan biosynthesis.</text>
</comment>
<keyword evidence="3" id="KW-0378">Hydrolase</keyword>
<keyword evidence="3" id="KW-0645">Protease</keyword>
<accession>A0ABX7M7U2</accession>
<feature type="domain" description="Glycosyl transferase family 51" evidence="11">
    <location>
        <begin position="54"/>
        <end position="223"/>
    </location>
</feature>
<dbReference type="Gene3D" id="1.10.3810.10">
    <property type="entry name" value="Biosynthetic peptidoglycan transglycosylase-like"/>
    <property type="match status" value="1"/>
</dbReference>
<dbReference type="Pfam" id="PF00912">
    <property type="entry name" value="Transgly"/>
    <property type="match status" value="1"/>
</dbReference>
<dbReference type="InterPro" id="IPR036950">
    <property type="entry name" value="PBP_transglycosylase"/>
</dbReference>
<dbReference type="SUPFAM" id="SSF56601">
    <property type="entry name" value="beta-lactamase/transpeptidase-like"/>
    <property type="match status" value="1"/>
</dbReference>
<keyword evidence="6" id="KW-0511">Multifunctional enzyme</keyword>
<evidence type="ECO:0000313" key="13">
    <source>
        <dbReference type="Proteomes" id="UP000663570"/>
    </source>
</evidence>
<evidence type="ECO:0000256" key="6">
    <source>
        <dbReference type="ARBA" id="ARBA00023268"/>
    </source>
</evidence>
<name>A0ABX7M7U2_9RHOO</name>
<dbReference type="InterPro" id="IPR012338">
    <property type="entry name" value="Beta-lactam/transpept-like"/>
</dbReference>
<proteinExistence type="predicted"/>
<evidence type="ECO:0000256" key="4">
    <source>
        <dbReference type="ARBA" id="ARBA00022676"/>
    </source>
</evidence>
<comment type="catalytic activity">
    <reaction evidence="8">
        <text>[GlcNAc-(1-&gt;4)-Mur2Ac(oyl-L-Ala-gamma-D-Glu-L-Lys-D-Ala-D-Ala)](n)-di-trans,octa-cis-undecaprenyl diphosphate + beta-D-GlcNAc-(1-&gt;4)-Mur2Ac(oyl-L-Ala-gamma-D-Glu-L-Lys-D-Ala-D-Ala)-di-trans,octa-cis-undecaprenyl diphosphate = [GlcNAc-(1-&gt;4)-Mur2Ac(oyl-L-Ala-gamma-D-Glu-L-Lys-D-Ala-D-Ala)](n+1)-di-trans,octa-cis-undecaprenyl diphosphate + di-trans,octa-cis-undecaprenyl diphosphate + H(+)</text>
        <dbReference type="Rhea" id="RHEA:23708"/>
        <dbReference type="Rhea" id="RHEA-COMP:9602"/>
        <dbReference type="Rhea" id="RHEA-COMP:9603"/>
        <dbReference type="ChEBI" id="CHEBI:15378"/>
        <dbReference type="ChEBI" id="CHEBI:58405"/>
        <dbReference type="ChEBI" id="CHEBI:60033"/>
        <dbReference type="ChEBI" id="CHEBI:78435"/>
        <dbReference type="EC" id="2.4.99.28"/>
    </reaction>
</comment>
<dbReference type="Gene3D" id="3.40.710.10">
    <property type="entry name" value="DD-peptidase/beta-lactamase superfamily"/>
    <property type="match status" value="1"/>
</dbReference>
<dbReference type="RefSeq" id="WP_206254398.1">
    <property type="nucleotide sequence ID" value="NZ_CP071060.1"/>
</dbReference>
<evidence type="ECO:0000256" key="5">
    <source>
        <dbReference type="ARBA" id="ARBA00022679"/>
    </source>
</evidence>
<evidence type="ECO:0000313" key="12">
    <source>
        <dbReference type="EMBL" id="QSI76783.1"/>
    </source>
</evidence>
<protein>
    <recommendedName>
        <fullName evidence="7">peptidoglycan glycosyltransferase</fullName>
        <ecNumber evidence="7">2.4.99.28</ecNumber>
    </recommendedName>
</protein>
<dbReference type="PANTHER" id="PTHR32282:SF15">
    <property type="entry name" value="PENICILLIN-BINDING PROTEIN 1C"/>
    <property type="match status" value="1"/>
</dbReference>
<feature type="region of interest" description="Disordered" evidence="9">
    <location>
        <begin position="662"/>
        <end position="690"/>
    </location>
</feature>
<organism evidence="12 13">
    <name type="scientific">Niveibacterium microcysteis</name>
    <dbReference type="NCBI Taxonomy" id="2811415"/>
    <lineage>
        <taxon>Bacteria</taxon>
        <taxon>Pseudomonadati</taxon>
        <taxon>Pseudomonadota</taxon>
        <taxon>Betaproteobacteria</taxon>
        <taxon>Rhodocyclales</taxon>
        <taxon>Rhodocyclaceae</taxon>
        <taxon>Niveibacterium</taxon>
    </lineage>
</organism>
<keyword evidence="4" id="KW-0328">Glycosyltransferase</keyword>
<keyword evidence="13" id="KW-1185">Reference proteome</keyword>
<dbReference type="InterPro" id="IPR001264">
    <property type="entry name" value="Glyco_trans_51"/>
</dbReference>
<evidence type="ECO:0000256" key="1">
    <source>
        <dbReference type="ARBA" id="ARBA00004752"/>
    </source>
</evidence>
<dbReference type="PANTHER" id="PTHR32282">
    <property type="entry name" value="BINDING PROTEIN TRANSPEPTIDASE, PUTATIVE-RELATED"/>
    <property type="match status" value="1"/>
</dbReference>